<protein>
    <recommendedName>
        <fullName evidence="2">DNA ligase (ATP)</fullName>
        <ecNumber evidence="2">6.5.1.1</ecNumber>
    </recommendedName>
</protein>
<dbReference type="PANTHER" id="PTHR45674">
    <property type="entry name" value="DNA LIGASE 1/3 FAMILY MEMBER"/>
    <property type="match status" value="1"/>
</dbReference>
<name>A0A919FWM2_9ACTN</name>
<evidence type="ECO:0000313" key="7">
    <source>
        <dbReference type="Proteomes" id="UP000603708"/>
    </source>
</evidence>
<dbReference type="SUPFAM" id="SSF56091">
    <property type="entry name" value="DNA ligase/mRNA capping enzyme, catalytic domain"/>
    <property type="match status" value="1"/>
</dbReference>
<evidence type="ECO:0000256" key="1">
    <source>
        <dbReference type="ARBA" id="ARBA00007572"/>
    </source>
</evidence>
<gene>
    <name evidence="6" type="primary">lig</name>
    <name evidence="6" type="ORF">GCM10018793_11980</name>
</gene>
<dbReference type="GO" id="GO:0003910">
    <property type="term" value="F:DNA ligase (ATP) activity"/>
    <property type="evidence" value="ECO:0007669"/>
    <property type="project" value="UniProtKB-EC"/>
</dbReference>
<dbReference type="Gene3D" id="3.30.470.30">
    <property type="entry name" value="DNA ligase/mRNA capping enzyme"/>
    <property type="match status" value="1"/>
</dbReference>
<keyword evidence="3 6" id="KW-0436">Ligase</keyword>
<dbReference type="PROSITE" id="PS00333">
    <property type="entry name" value="DNA_LIGASE_A2"/>
    <property type="match status" value="1"/>
</dbReference>
<proteinExistence type="inferred from homology"/>
<dbReference type="InterPro" id="IPR012310">
    <property type="entry name" value="DNA_ligase_ATP-dep_cent"/>
</dbReference>
<keyword evidence="7" id="KW-1185">Reference proteome</keyword>
<feature type="domain" description="ATP-dependent DNA ligase family profile" evidence="5">
    <location>
        <begin position="140"/>
        <end position="270"/>
    </location>
</feature>
<dbReference type="SUPFAM" id="SSF50249">
    <property type="entry name" value="Nucleic acid-binding proteins"/>
    <property type="match status" value="1"/>
</dbReference>
<dbReference type="PROSITE" id="PS50160">
    <property type="entry name" value="DNA_LIGASE_A3"/>
    <property type="match status" value="1"/>
</dbReference>
<evidence type="ECO:0000256" key="2">
    <source>
        <dbReference type="ARBA" id="ARBA00012727"/>
    </source>
</evidence>
<dbReference type="InterPro" id="IPR016059">
    <property type="entry name" value="DNA_ligase_ATP-dep_CS"/>
</dbReference>
<dbReference type="InterPro" id="IPR012309">
    <property type="entry name" value="DNA_ligase_ATP-dep_C"/>
</dbReference>
<evidence type="ECO:0000313" key="6">
    <source>
        <dbReference type="EMBL" id="GHH73353.1"/>
    </source>
</evidence>
<dbReference type="InterPro" id="IPR012340">
    <property type="entry name" value="NA-bd_OB-fold"/>
</dbReference>
<reference evidence="6" key="2">
    <citation type="submission" date="2020-09" db="EMBL/GenBank/DDBJ databases">
        <authorList>
            <person name="Sun Q."/>
            <person name="Ohkuma M."/>
        </authorList>
    </citation>
    <scope>NUCLEOTIDE SEQUENCE</scope>
    <source>
        <strain evidence="6">JCM 5069</strain>
    </source>
</reference>
<comment type="similarity">
    <text evidence="1">Belongs to the ATP-dependent DNA ligase family.</text>
</comment>
<dbReference type="GO" id="GO:0006281">
    <property type="term" value="P:DNA repair"/>
    <property type="evidence" value="ECO:0007669"/>
    <property type="project" value="InterPro"/>
</dbReference>
<comment type="caution">
    <text evidence="6">The sequence shown here is derived from an EMBL/GenBank/DDBJ whole genome shotgun (WGS) entry which is preliminary data.</text>
</comment>
<dbReference type="InterPro" id="IPR050191">
    <property type="entry name" value="ATP-dep_DNA_ligase"/>
</dbReference>
<dbReference type="CDD" id="cd07906">
    <property type="entry name" value="Adenylation_DNA_ligase_LigD_LigC"/>
    <property type="match status" value="1"/>
</dbReference>
<reference evidence="6" key="1">
    <citation type="journal article" date="2014" name="Int. J. Syst. Evol. Microbiol.">
        <title>Complete genome sequence of Corynebacterium casei LMG S-19264T (=DSM 44701T), isolated from a smear-ripened cheese.</title>
        <authorList>
            <consortium name="US DOE Joint Genome Institute (JGI-PGF)"/>
            <person name="Walter F."/>
            <person name="Albersmeier A."/>
            <person name="Kalinowski J."/>
            <person name="Ruckert C."/>
        </authorList>
    </citation>
    <scope>NUCLEOTIDE SEQUENCE</scope>
    <source>
        <strain evidence="6">JCM 5069</strain>
    </source>
</reference>
<evidence type="ECO:0000256" key="3">
    <source>
        <dbReference type="ARBA" id="ARBA00022598"/>
    </source>
</evidence>
<evidence type="ECO:0000256" key="4">
    <source>
        <dbReference type="ARBA" id="ARBA00034003"/>
    </source>
</evidence>
<dbReference type="CDD" id="cd07971">
    <property type="entry name" value="OBF_DNA_ligase_LigD"/>
    <property type="match status" value="1"/>
</dbReference>
<comment type="catalytic activity">
    <reaction evidence="4">
        <text>ATP + (deoxyribonucleotide)n-3'-hydroxyl + 5'-phospho-(deoxyribonucleotide)m = (deoxyribonucleotide)n+m + AMP + diphosphate.</text>
        <dbReference type="EC" id="6.5.1.1"/>
    </reaction>
</comment>
<dbReference type="NCBIfam" id="TIGR02779">
    <property type="entry name" value="NHEJ_ligase_lig"/>
    <property type="match status" value="1"/>
</dbReference>
<dbReference type="RefSeq" id="WP_189929794.1">
    <property type="nucleotide sequence ID" value="NZ_BNCD01000002.1"/>
</dbReference>
<organism evidence="6 7">
    <name type="scientific">Streptomyces sulfonofaciens</name>
    <dbReference type="NCBI Taxonomy" id="68272"/>
    <lineage>
        <taxon>Bacteria</taxon>
        <taxon>Bacillati</taxon>
        <taxon>Actinomycetota</taxon>
        <taxon>Actinomycetes</taxon>
        <taxon>Kitasatosporales</taxon>
        <taxon>Streptomycetaceae</taxon>
        <taxon>Streptomyces</taxon>
    </lineage>
</organism>
<dbReference type="Gene3D" id="2.40.50.140">
    <property type="entry name" value="Nucleic acid-binding proteins"/>
    <property type="match status" value="1"/>
</dbReference>
<accession>A0A919FWM2</accession>
<dbReference type="EC" id="6.5.1.1" evidence="2"/>
<evidence type="ECO:0000259" key="5">
    <source>
        <dbReference type="PROSITE" id="PS50160"/>
    </source>
</evidence>
<dbReference type="GO" id="GO:0005524">
    <property type="term" value="F:ATP binding"/>
    <property type="evidence" value="ECO:0007669"/>
    <property type="project" value="InterPro"/>
</dbReference>
<dbReference type="GO" id="GO:0006310">
    <property type="term" value="P:DNA recombination"/>
    <property type="evidence" value="ECO:0007669"/>
    <property type="project" value="InterPro"/>
</dbReference>
<dbReference type="Pfam" id="PF04679">
    <property type="entry name" value="DNA_ligase_A_C"/>
    <property type="match status" value="1"/>
</dbReference>
<dbReference type="PANTHER" id="PTHR45674:SF4">
    <property type="entry name" value="DNA LIGASE 1"/>
    <property type="match status" value="1"/>
</dbReference>
<dbReference type="Proteomes" id="UP000603708">
    <property type="component" value="Unassembled WGS sequence"/>
</dbReference>
<dbReference type="Pfam" id="PF01068">
    <property type="entry name" value="DNA_ligase_A_M"/>
    <property type="match status" value="1"/>
</dbReference>
<dbReference type="InterPro" id="IPR014146">
    <property type="entry name" value="LigD_ligase_dom"/>
</dbReference>
<dbReference type="EMBL" id="BNCD01000002">
    <property type="protein sequence ID" value="GHH73353.1"/>
    <property type="molecule type" value="Genomic_DNA"/>
</dbReference>
<dbReference type="PROSITE" id="PS00697">
    <property type="entry name" value="DNA_LIGASE_A1"/>
    <property type="match status" value="1"/>
</dbReference>
<dbReference type="AlphaFoldDB" id="A0A919FWM2"/>
<sequence length="358" mass="39926">MSARRAPGTPSGAPDPAALLLDRLPAGEKTRLRPAPSGVELAAAPMLATLSDRRDFPADWILERKLDGVRVLTVREGGRVRLFSRTGRRLNATYPEVVAALEAQDCQDFTADGEMVAFSRGRTDFSRLQQRMGLTRPEEVRASPVAVFYYLFDLLRLEGVQTTGLALRTRKSLLRNALAYGQPLRYTTHRNTDPARGAGAAQLLDEACARDWEGLIAKRAGSRYQHRRTPDWLKLKCARGQEFVIGGRTEPSGSRIGFGALLLGYYDRGRLRYAGKVGTGFDRATLVRLDRMLGELHRPDSPFADPVREHRAHWAEPRLVAQVAFTEWTRDGMLRHPRFLGLRDDKAAGDVVRERPAG</sequence>